<evidence type="ECO:0000313" key="1">
    <source>
        <dbReference type="EMBL" id="CAD7695851.1"/>
    </source>
</evidence>
<gene>
    <name evidence="1" type="ORF">OSTQU699_LOCUS1212</name>
</gene>
<protein>
    <submittedName>
        <fullName evidence="1">Uncharacterized protein</fullName>
    </submittedName>
</protein>
<accession>A0A8S1ILW8</accession>
<dbReference type="AlphaFoldDB" id="A0A8S1ILW8"/>
<evidence type="ECO:0000313" key="2">
    <source>
        <dbReference type="Proteomes" id="UP000708148"/>
    </source>
</evidence>
<organism evidence="1 2">
    <name type="scientific">Ostreobium quekettii</name>
    <dbReference type="NCBI Taxonomy" id="121088"/>
    <lineage>
        <taxon>Eukaryota</taxon>
        <taxon>Viridiplantae</taxon>
        <taxon>Chlorophyta</taxon>
        <taxon>core chlorophytes</taxon>
        <taxon>Ulvophyceae</taxon>
        <taxon>TCBD clade</taxon>
        <taxon>Bryopsidales</taxon>
        <taxon>Ostreobineae</taxon>
        <taxon>Ostreobiaceae</taxon>
        <taxon>Ostreobium</taxon>
    </lineage>
</organism>
<proteinExistence type="predicted"/>
<comment type="caution">
    <text evidence="1">The sequence shown here is derived from an EMBL/GenBank/DDBJ whole genome shotgun (WGS) entry which is preliminary data.</text>
</comment>
<keyword evidence="2" id="KW-1185">Reference proteome</keyword>
<dbReference type="Proteomes" id="UP000708148">
    <property type="component" value="Unassembled WGS sequence"/>
</dbReference>
<sequence length="152" mass="16935">MHFMTASLHHIRVVKAVMKMQNRGCPRVFQYANSLGFGSNALLQMSQPDVPSVVLPAFCTIVKHAHQLCFSLCKHLSIELRYEFDESLPLGAPVAPLGTMAGTVESHKFCLFAPSSLRMVLESTWNLLELPRSASYCCSLCVQHTDHHNSHP</sequence>
<name>A0A8S1ILW8_9CHLO</name>
<reference evidence="1" key="1">
    <citation type="submission" date="2020-12" db="EMBL/GenBank/DDBJ databases">
        <authorList>
            <person name="Iha C."/>
        </authorList>
    </citation>
    <scope>NUCLEOTIDE SEQUENCE</scope>
</reference>
<dbReference type="EMBL" id="CAJHUC010000396">
    <property type="protein sequence ID" value="CAD7695851.1"/>
    <property type="molecule type" value="Genomic_DNA"/>
</dbReference>